<feature type="chain" id="PRO_5003155229" description="DUF4198 domain-containing protein" evidence="1">
    <location>
        <begin position="22"/>
        <end position="116"/>
    </location>
</feature>
<keyword evidence="1" id="KW-0732">Signal</keyword>
<dbReference type="EMBL" id="FR695879">
    <property type="protein sequence ID" value="CBX31862.1"/>
    <property type="molecule type" value="Genomic_DNA"/>
</dbReference>
<reference evidence="2" key="1">
    <citation type="journal article" date="2011" name="Environ. Microbiol.">
        <title>Genomic insights into the metabolic potential of the polycyclic aromatic hydrocarbon degrading sulfate-reducing Deltaproteobacterium N47.</title>
        <authorList>
            <person name="Bergmann F."/>
            <person name="Selesi D."/>
            <person name="Weinmaier T."/>
            <person name="Tischler P."/>
            <person name="Rattei T."/>
            <person name="Meckenstock R.U."/>
        </authorList>
    </citation>
    <scope>NUCLEOTIDE SEQUENCE</scope>
</reference>
<evidence type="ECO:0000313" key="2">
    <source>
        <dbReference type="EMBL" id="CBX31862.1"/>
    </source>
</evidence>
<evidence type="ECO:0000256" key="1">
    <source>
        <dbReference type="SAM" id="SignalP"/>
    </source>
</evidence>
<feature type="signal peptide" evidence="1">
    <location>
        <begin position="1"/>
        <end position="21"/>
    </location>
</feature>
<proteinExistence type="predicted"/>
<evidence type="ECO:0008006" key="3">
    <source>
        <dbReference type="Google" id="ProtNLM"/>
    </source>
</evidence>
<dbReference type="AlphaFoldDB" id="E1YMR8"/>
<gene>
    <name evidence="2" type="ORF">N47_N26870</name>
</gene>
<name>E1YMR8_9BACT</name>
<protein>
    <recommendedName>
        <fullName evidence="3">DUF4198 domain-containing protein</fullName>
    </recommendedName>
</protein>
<accession>E1YMR8</accession>
<sequence>MRHILITAIALSFMMFSNAFAHHVWMEKRNGDIGILYGHGINKLDPYDPEKIKDVKGFDSKGKAVEVVIVKQKESALISPKGEAATISIFHAYPVGTYAPPLPLLGAGCSRSEQCE</sequence>
<organism evidence="2">
    <name type="scientific">uncultured Desulfobacterium sp</name>
    <dbReference type="NCBI Taxonomy" id="201089"/>
    <lineage>
        <taxon>Bacteria</taxon>
        <taxon>Pseudomonadati</taxon>
        <taxon>Thermodesulfobacteriota</taxon>
        <taxon>Desulfobacteria</taxon>
        <taxon>Desulfobacterales</taxon>
        <taxon>Desulfobacteriaceae</taxon>
        <taxon>Desulfobacterium</taxon>
        <taxon>environmental samples</taxon>
    </lineage>
</organism>